<dbReference type="PROSITE" id="PS00108">
    <property type="entry name" value="PROTEIN_KINASE_ST"/>
    <property type="match status" value="1"/>
</dbReference>
<evidence type="ECO:0000313" key="11">
    <source>
        <dbReference type="EMBL" id="RHZ06890.1"/>
    </source>
</evidence>
<evidence type="ECO:0000313" key="9">
    <source>
        <dbReference type="EMBL" id="RHY74637.1"/>
    </source>
</evidence>
<sequence length="251" mass="27972">EAVGTGRSGQTYAGSWRGTRVAVKVINVSHHNHSVSEEILQEFHREVAVVSRLRHPNIVLFLGASIEPPKYCLGKDPLGDCYYGLTYGMNYLHLCNIMHRDLKSANVLLDVFGTVKISDFGLSCVLEAGTSSDLTAETGTYRWMAPEVIGHEPYSAKADVYSFGVILWEMIGKDQPFKGMTPIQAAFAVARQSLRPAFPDVTPSCLRTLVNRCWHQNPADRPTFAAILDMLPGVRAQMRKLEFHQLNFVFT</sequence>
<dbReference type="EMBL" id="QUTC01002301">
    <property type="protein sequence ID" value="RHY74637.1"/>
    <property type="molecule type" value="Genomic_DNA"/>
</dbReference>
<evidence type="ECO:0000256" key="5">
    <source>
        <dbReference type="ARBA" id="ARBA00022840"/>
    </source>
</evidence>
<dbReference type="InterPro" id="IPR017441">
    <property type="entry name" value="Protein_kinase_ATP_BS"/>
</dbReference>
<comment type="similarity">
    <text evidence="7">Belongs to the protein kinase superfamily.</text>
</comment>
<dbReference type="PANTHER" id="PTHR44329:SF298">
    <property type="entry name" value="MIXED LINEAGE KINASE DOMAIN-LIKE PROTEIN"/>
    <property type="match status" value="1"/>
</dbReference>
<dbReference type="Gene3D" id="3.30.200.20">
    <property type="entry name" value="Phosphorylase Kinase, domain 1"/>
    <property type="match status" value="1"/>
</dbReference>
<proteinExistence type="inferred from homology"/>
<protein>
    <recommendedName>
        <fullName evidence="8">Protein kinase domain-containing protein</fullName>
    </recommendedName>
</protein>
<evidence type="ECO:0000313" key="12">
    <source>
        <dbReference type="Proteomes" id="UP000265716"/>
    </source>
</evidence>
<evidence type="ECO:0000256" key="2">
    <source>
        <dbReference type="ARBA" id="ARBA00022679"/>
    </source>
</evidence>
<dbReference type="PANTHER" id="PTHR44329">
    <property type="entry name" value="SERINE/THREONINE-PROTEIN KINASE TNNI3K-RELATED"/>
    <property type="match status" value="1"/>
</dbReference>
<evidence type="ECO:0000259" key="8">
    <source>
        <dbReference type="PROSITE" id="PS50011"/>
    </source>
</evidence>
<evidence type="ECO:0000256" key="6">
    <source>
        <dbReference type="PROSITE-ProRule" id="PRU10141"/>
    </source>
</evidence>
<gene>
    <name evidence="10" type="ORF">DYB35_013535</name>
    <name evidence="11" type="ORF">DYB37_004671</name>
    <name evidence="9" type="ORF">DYB38_013365</name>
</gene>
<keyword evidence="3 6" id="KW-0547">Nucleotide-binding</keyword>
<evidence type="ECO:0000256" key="3">
    <source>
        <dbReference type="ARBA" id="ARBA00022741"/>
    </source>
</evidence>
<dbReference type="SUPFAM" id="SSF56112">
    <property type="entry name" value="Protein kinase-like (PK-like)"/>
    <property type="match status" value="1"/>
</dbReference>
<dbReference type="InterPro" id="IPR001245">
    <property type="entry name" value="Ser-Thr/Tyr_kinase_cat_dom"/>
</dbReference>
<dbReference type="InterPro" id="IPR051681">
    <property type="entry name" value="Ser/Thr_Kinases-Pseudokinases"/>
</dbReference>
<dbReference type="GO" id="GO:0004674">
    <property type="term" value="F:protein serine/threonine kinase activity"/>
    <property type="evidence" value="ECO:0007669"/>
    <property type="project" value="UniProtKB-KW"/>
</dbReference>
<dbReference type="Proteomes" id="UP000285712">
    <property type="component" value="Unassembled WGS sequence"/>
</dbReference>
<dbReference type="PROSITE" id="PS50011">
    <property type="entry name" value="PROTEIN_KINASE_DOM"/>
    <property type="match status" value="1"/>
</dbReference>
<dbReference type="PRINTS" id="PR00109">
    <property type="entry name" value="TYRKINASE"/>
</dbReference>
<keyword evidence="5 6" id="KW-0067">ATP-binding</keyword>
<keyword evidence="4" id="KW-0418">Kinase</keyword>
<feature type="domain" description="Protein kinase" evidence="8">
    <location>
        <begin position="1"/>
        <end position="234"/>
    </location>
</feature>
<dbReference type="InterPro" id="IPR000719">
    <property type="entry name" value="Prot_kinase_dom"/>
</dbReference>
<dbReference type="SMART" id="SM00220">
    <property type="entry name" value="S_TKc"/>
    <property type="match status" value="1"/>
</dbReference>
<evidence type="ECO:0000256" key="4">
    <source>
        <dbReference type="ARBA" id="ARBA00022777"/>
    </source>
</evidence>
<dbReference type="Pfam" id="PF07714">
    <property type="entry name" value="PK_Tyr_Ser-Thr"/>
    <property type="match status" value="2"/>
</dbReference>
<organism evidence="9 12">
    <name type="scientific">Aphanomyces astaci</name>
    <name type="common">Crayfish plague agent</name>
    <dbReference type="NCBI Taxonomy" id="112090"/>
    <lineage>
        <taxon>Eukaryota</taxon>
        <taxon>Sar</taxon>
        <taxon>Stramenopiles</taxon>
        <taxon>Oomycota</taxon>
        <taxon>Saprolegniomycetes</taxon>
        <taxon>Saprolegniales</taxon>
        <taxon>Verrucalvaceae</taxon>
        <taxon>Aphanomyces</taxon>
    </lineage>
</organism>
<comment type="caution">
    <text evidence="9">The sequence shown here is derived from an EMBL/GenBank/DDBJ whole genome shotgun (WGS) entry which is preliminary data.</text>
</comment>
<dbReference type="InterPro" id="IPR011009">
    <property type="entry name" value="Kinase-like_dom_sf"/>
</dbReference>
<dbReference type="VEuPathDB" id="FungiDB:H257_13715"/>
<dbReference type="EMBL" id="QUTG01000112">
    <property type="protein sequence ID" value="RHZ02942.1"/>
    <property type="molecule type" value="Genomic_DNA"/>
</dbReference>
<evidence type="ECO:0000256" key="1">
    <source>
        <dbReference type="ARBA" id="ARBA00022527"/>
    </source>
</evidence>
<evidence type="ECO:0000313" key="13">
    <source>
        <dbReference type="Proteomes" id="UP000285430"/>
    </source>
</evidence>
<dbReference type="FunFam" id="3.30.200.20:FF:000180">
    <property type="entry name" value="serine/threonine-protein kinase STY46-like"/>
    <property type="match status" value="1"/>
</dbReference>
<dbReference type="Gene3D" id="1.10.510.10">
    <property type="entry name" value="Transferase(Phosphotransferase) domain 1"/>
    <property type="match status" value="1"/>
</dbReference>
<feature type="non-terminal residue" evidence="9">
    <location>
        <position position="1"/>
    </location>
</feature>
<dbReference type="AlphaFoldDB" id="A0A397E2P1"/>
<dbReference type="PROSITE" id="PS00107">
    <property type="entry name" value="PROTEIN_KINASE_ATP"/>
    <property type="match status" value="1"/>
</dbReference>
<feature type="binding site" evidence="6">
    <location>
        <position position="24"/>
    </location>
    <ligand>
        <name>ATP</name>
        <dbReference type="ChEBI" id="CHEBI:30616"/>
    </ligand>
</feature>
<dbReference type="GO" id="GO:0005524">
    <property type="term" value="F:ATP binding"/>
    <property type="evidence" value="ECO:0007669"/>
    <property type="project" value="UniProtKB-UniRule"/>
</dbReference>
<keyword evidence="2" id="KW-0808">Transferase</keyword>
<dbReference type="CDD" id="cd13999">
    <property type="entry name" value="STKc_MAP3K-like"/>
    <property type="match status" value="1"/>
</dbReference>
<evidence type="ECO:0000313" key="14">
    <source>
        <dbReference type="Proteomes" id="UP000285712"/>
    </source>
</evidence>
<evidence type="ECO:0000256" key="7">
    <source>
        <dbReference type="RuleBase" id="RU000304"/>
    </source>
</evidence>
<dbReference type="InterPro" id="IPR008271">
    <property type="entry name" value="Ser/Thr_kinase_AS"/>
</dbReference>
<keyword evidence="1 7" id="KW-0723">Serine/threonine-protein kinase</keyword>
<accession>A0A397E2P1</accession>
<dbReference type="PIRSF" id="PIRSF000654">
    <property type="entry name" value="Integrin-linked_kinase"/>
    <property type="match status" value="1"/>
</dbReference>
<reference evidence="12 13" key="1">
    <citation type="submission" date="2018-08" db="EMBL/GenBank/DDBJ databases">
        <title>Aphanomyces genome sequencing and annotation.</title>
        <authorList>
            <person name="Minardi D."/>
            <person name="Oidtmann B."/>
            <person name="Van Der Giezen M."/>
            <person name="Studholme D.J."/>
        </authorList>
    </citation>
    <scope>NUCLEOTIDE SEQUENCE [LARGE SCALE GENOMIC DNA]</scope>
    <source>
        <strain evidence="11 13">Da</strain>
        <strain evidence="9 12">SA</strain>
        <strain evidence="10 14">Sv</strain>
    </source>
</reference>
<evidence type="ECO:0000313" key="10">
    <source>
        <dbReference type="EMBL" id="RHZ02942.1"/>
    </source>
</evidence>
<dbReference type="Proteomes" id="UP000285430">
    <property type="component" value="Unassembled WGS sequence"/>
</dbReference>
<dbReference type="EMBL" id="QUTH01006554">
    <property type="protein sequence ID" value="RHZ06890.1"/>
    <property type="molecule type" value="Genomic_DNA"/>
</dbReference>
<name>A0A397E2P1_APHAT</name>
<dbReference type="Proteomes" id="UP000265716">
    <property type="component" value="Unassembled WGS sequence"/>
</dbReference>